<dbReference type="Proteomes" id="UP001218218">
    <property type="component" value="Unassembled WGS sequence"/>
</dbReference>
<proteinExistence type="predicted"/>
<evidence type="ECO:0008006" key="3">
    <source>
        <dbReference type="Google" id="ProtNLM"/>
    </source>
</evidence>
<dbReference type="AlphaFoldDB" id="A0AAD6ZI15"/>
<sequence length="523" mass="57705">MSSKSYTLIVQTPEGISWKPGLLRRQNPKFYVVVQLNGIEIHRTHAFKRPEPKWDSICPILAHSSSSLSLQLLRRSRLRDDTCVGVAETWIVVKLQLMGVKGEFTGRPVGTLDVCLRGHQPAAFEIQRDVENVEYPTTLALPPAYVGSEFAAFSNEDSDVSTRSIEKTAPTSNGIQSALQSVTSKLEILVGLGDQIASIHPYANIVWKVLTSVHKTVKRQQQPDEKLCQLVQTVDEVYSFVCDIDSLPEMIRSVEDKALAIVKQTLECALFIQEYTVHGSVDRDITPEDTTEQKIEEFCIALRNLRKSLEDDLMVRSLLNAVEGLDKAVFSGGLVSHWKEAALLLLPSHFSPLPSRLLTIAKSLEDSESDTDYEHIQKQLQEEWLKVGAVLTGLAALETAVFALAPGSIFPIDKAARIAVSGSSISTGTGLLCDIYVLLRFSLVKTSVFKVTGIFYVLKMNMNGPSRGCGIQNITPHGDSHPWPDCYCTLSPVYLLDPDLDGIRAVEGLELASGWTIKSRDVA</sequence>
<dbReference type="SUPFAM" id="SSF49562">
    <property type="entry name" value="C2 domain (Calcium/lipid-binding domain, CaLB)"/>
    <property type="match status" value="1"/>
</dbReference>
<accession>A0AAD6ZI15</accession>
<comment type="caution">
    <text evidence="1">The sequence shown here is derived from an EMBL/GenBank/DDBJ whole genome shotgun (WGS) entry which is preliminary data.</text>
</comment>
<dbReference type="EMBL" id="JARIHO010000046">
    <property type="protein sequence ID" value="KAJ7323644.1"/>
    <property type="molecule type" value="Genomic_DNA"/>
</dbReference>
<protein>
    <recommendedName>
        <fullName evidence="3">C2 domain-containing protein</fullName>
    </recommendedName>
</protein>
<evidence type="ECO:0000313" key="2">
    <source>
        <dbReference type="Proteomes" id="UP001218218"/>
    </source>
</evidence>
<evidence type="ECO:0000313" key="1">
    <source>
        <dbReference type="EMBL" id="KAJ7323644.1"/>
    </source>
</evidence>
<gene>
    <name evidence="1" type="ORF">DFH08DRAFT_1029250</name>
</gene>
<keyword evidence="2" id="KW-1185">Reference proteome</keyword>
<reference evidence="1" key="1">
    <citation type="submission" date="2023-03" db="EMBL/GenBank/DDBJ databases">
        <title>Massive genome expansion in bonnet fungi (Mycena s.s.) driven by repeated elements and novel gene families across ecological guilds.</title>
        <authorList>
            <consortium name="Lawrence Berkeley National Laboratory"/>
            <person name="Harder C.B."/>
            <person name="Miyauchi S."/>
            <person name="Viragh M."/>
            <person name="Kuo A."/>
            <person name="Thoen E."/>
            <person name="Andreopoulos B."/>
            <person name="Lu D."/>
            <person name="Skrede I."/>
            <person name="Drula E."/>
            <person name="Henrissat B."/>
            <person name="Morin E."/>
            <person name="Kohler A."/>
            <person name="Barry K."/>
            <person name="LaButti K."/>
            <person name="Morin E."/>
            <person name="Salamov A."/>
            <person name="Lipzen A."/>
            <person name="Mereny Z."/>
            <person name="Hegedus B."/>
            <person name="Baldrian P."/>
            <person name="Stursova M."/>
            <person name="Weitz H."/>
            <person name="Taylor A."/>
            <person name="Grigoriev I.V."/>
            <person name="Nagy L.G."/>
            <person name="Martin F."/>
            <person name="Kauserud H."/>
        </authorList>
    </citation>
    <scope>NUCLEOTIDE SEQUENCE</scope>
    <source>
        <strain evidence="1">CBHHK002</strain>
    </source>
</reference>
<name>A0AAD6ZI15_9AGAR</name>
<organism evidence="1 2">
    <name type="scientific">Mycena albidolilacea</name>
    <dbReference type="NCBI Taxonomy" id="1033008"/>
    <lineage>
        <taxon>Eukaryota</taxon>
        <taxon>Fungi</taxon>
        <taxon>Dikarya</taxon>
        <taxon>Basidiomycota</taxon>
        <taxon>Agaricomycotina</taxon>
        <taxon>Agaricomycetes</taxon>
        <taxon>Agaricomycetidae</taxon>
        <taxon>Agaricales</taxon>
        <taxon>Marasmiineae</taxon>
        <taxon>Mycenaceae</taxon>
        <taxon>Mycena</taxon>
    </lineage>
</organism>
<dbReference type="InterPro" id="IPR035892">
    <property type="entry name" value="C2_domain_sf"/>
</dbReference>